<evidence type="ECO:0000313" key="1">
    <source>
        <dbReference type="EMBL" id="CAD8633178.1"/>
    </source>
</evidence>
<name>A0A7S0QIY4_9CRYP</name>
<dbReference type="GO" id="GO:0000160">
    <property type="term" value="P:phosphorelay signal transduction system"/>
    <property type="evidence" value="ECO:0007669"/>
    <property type="project" value="InterPro"/>
</dbReference>
<dbReference type="EMBL" id="HBEZ01019626">
    <property type="protein sequence ID" value="CAD8633178.1"/>
    <property type="molecule type" value="Transcribed_RNA"/>
</dbReference>
<proteinExistence type="predicted"/>
<sequence length="196" mass="22027">MSLGGNLFIMGNDCPAALSRDPSPNAAARSITESELGIVPNHVKSSEDYCNTPRSRRQSDCNPLLLLETALESCGYDIEFLDEVMIAFFLSSGVILKNLETFYRGKLYPEMLRALENLRTSSELLGFISISQKAKRFMVFLSQDTASDGDIFFASKLSDLNLDLRLGHSEWFRARETLESPEPPQQERLVAVCHRR</sequence>
<protein>
    <submittedName>
        <fullName evidence="1">Uncharacterized protein</fullName>
    </submittedName>
</protein>
<accession>A0A7S0QIY4</accession>
<dbReference type="InterPro" id="IPR036641">
    <property type="entry name" value="HPT_dom_sf"/>
</dbReference>
<organism evidence="1">
    <name type="scientific">Cryptomonas curvata</name>
    <dbReference type="NCBI Taxonomy" id="233186"/>
    <lineage>
        <taxon>Eukaryota</taxon>
        <taxon>Cryptophyceae</taxon>
        <taxon>Cryptomonadales</taxon>
        <taxon>Cryptomonadaceae</taxon>
        <taxon>Cryptomonas</taxon>
    </lineage>
</organism>
<reference evidence="1" key="1">
    <citation type="submission" date="2021-01" db="EMBL/GenBank/DDBJ databases">
        <authorList>
            <person name="Corre E."/>
            <person name="Pelletier E."/>
            <person name="Niang G."/>
            <person name="Scheremetjew M."/>
            <person name="Finn R."/>
            <person name="Kale V."/>
            <person name="Holt S."/>
            <person name="Cochrane G."/>
            <person name="Meng A."/>
            <person name="Brown T."/>
            <person name="Cohen L."/>
        </authorList>
    </citation>
    <scope>NUCLEOTIDE SEQUENCE</scope>
    <source>
        <strain evidence="1">CCAP979/52</strain>
    </source>
</reference>
<gene>
    <name evidence="1" type="ORF">CCUR1050_LOCUS10859</name>
</gene>
<dbReference type="AlphaFoldDB" id="A0A7S0QIY4"/>
<dbReference type="SUPFAM" id="SSF47226">
    <property type="entry name" value="Histidine-containing phosphotransfer domain, HPT domain"/>
    <property type="match status" value="1"/>
</dbReference>